<dbReference type="Proteomes" id="UP000668403">
    <property type="component" value="Unassembled WGS sequence"/>
</dbReference>
<reference evidence="2" key="1">
    <citation type="submission" date="2021-03" db="EMBL/GenBank/DDBJ databases">
        <title>Leucobacter chromiisoli sp. nov., isolated from chromium-containing soil of chemical plant.</title>
        <authorList>
            <person name="Xu Z."/>
        </authorList>
    </citation>
    <scope>NUCLEOTIDE SEQUENCE</scope>
    <source>
        <strain evidence="2">K 70/01</strain>
    </source>
</reference>
<dbReference type="RefSeq" id="WP_208239503.1">
    <property type="nucleotide sequence ID" value="NZ_BAAAQU010000002.1"/>
</dbReference>
<keyword evidence="3" id="KW-1185">Reference proteome</keyword>
<evidence type="ECO:0000313" key="2">
    <source>
        <dbReference type="EMBL" id="MBO2990490.1"/>
    </source>
</evidence>
<evidence type="ECO:0000313" key="3">
    <source>
        <dbReference type="Proteomes" id="UP000668403"/>
    </source>
</evidence>
<dbReference type="AlphaFoldDB" id="A0A939QGL5"/>
<accession>A0A939QGL5</accession>
<name>A0A939QGL5_9MICO</name>
<sequence>MASRITGWGAAAIIVALYIYAVVAAVGNLLGMVGFLGDALSATAYIALIGGIAAPPLGLAAALWLGRGRTGGVRLLLLAAGLCGAAALQLDVLHLMG</sequence>
<comment type="caution">
    <text evidence="2">The sequence shown here is derived from an EMBL/GenBank/DDBJ whole genome shotgun (WGS) entry which is preliminary data.</text>
</comment>
<keyword evidence="1" id="KW-0472">Membrane</keyword>
<keyword evidence="1" id="KW-0812">Transmembrane</keyword>
<feature type="transmembrane region" description="Helical" evidence="1">
    <location>
        <begin position="75"/>
        <end position="96"/>
    </location>
</feature>
<feature type="transmembrane region" description="Helical" evidence="1">
    <location>
        <begin position="42"/>
        <end position="63"/>
    </location>
</feature>
<protein>
    <submittedName>
        <fullName evidence="2">Uncharacterized protein</fullName>
    </submittedName>
</protein>
<keyword evidence="1" id="KW-1133">Transmembrane helix</keyword>
<gene>
    <name evidence="2" type="ORF">J4H85_10850</name>
</gene>
<evidence type="ECO:0000256" key="1">
    <source>
        <dbReference type="SAM" id="Phobius"/>
    </source>
</evidence>
<proteinExistence type="predicted"/>
<organism evidence="2 3">
    <name type="scientific">Leucobacter tardus</name>
    <dbReference type="NCBI Taxonomy" id="501483"/>
    <lineage>
        <taxon>Bacteria</taxon>
        <taxon>Bacillati</taxon>
        <taxon>Actinomycetota</taxon>
        <taxon>Actinomycetes</taxon>
        <taxon>Micrococcales</taxon>
        <taxon>Microbacteriaceae</taxon>
        <taxon>Leucobacter</taxon>
    </lineage>
</organism>
<dbReference type="EMBL" id="JAGFBF010000005">
    <property type="protein sequence ID" value="MBO2990490.1"/>
    <property type="molecule type" value="Genomic_DNA"/>
</dbReference>
<feature type="transmembrane region" description="Helical" evidence="1">
    <location>
        <begin position="12"/>
        <end position="36"/>
    </location>
</feature>